<evidence type="ECO:0000313" key="3">
    <source>
        <dbReference type="EMBL" id="QGW30003.1"/>
    </source>
</evidence>
<evidence type="ECO:0000256" key="1">
    <source>
        <dbReference type="SAM" id="Phobius"/>
    </source>
</evidence>
<protein>
    <submittedName>
        <fullName evidence="3">PspC domain-containing protein</fullName>
    </submittedName>
</protein>
<dbReference type="AlphaFoldDB" id="A0A6I6GDV2"/>
<keyword evidence="1" id="KW-1133">Transmembrane helix</keyword>
<organism evidence="3 4">
    <name type="scientific">Phnomibacter ginsenosidimutans</name>
    <dbReference type="NCBI Taxonomy" id="2676868"/>
    <lineage>
        <taxon>Bacteria</taxon>
        <taxon>Pseudomonadati</taxon>
        <taxon>Bacteroidota</taxon>
        <taxon>Chitinophagia</taxon>
        <taxon>Chitinophagales</taxon>
        <taxon>Chitinophagaceae</taxon>
        <taxon>Phnomibacter</taxon>
    </lineage>
</organism>
<sequence>MENVRQTIEYNVFGVCTYLGERFNIATSRIRLYFIYLSFLTFGSPLIIYLFVAFWMNVKRYIFYSKRNPLWYK</sequence>
<dbReference type="EMBL" id="CP046566">
    <property type="protein sequence ID" value="QGW30003.1"/>
    <property type="molecule type" value="Genomic_DNA"/>
</dbReference>
<evidence type="ECO:0000313" key="4">
    <source>
        <dbReference type="Proteomes" id="UP000426027"/>
    </source>
</evidence>
<feature type="domain" description="Phage shock protein PspC N-terminal" evidence="2">
    <location>
        <begin position="9"/>
        <end position="57"/>
    </location>
</feature>
<accession>A0A6I6GDV2</accession>
<keyword evidence="4" id="KW-1185">Reference proteome</keyword>
<keyword evidence="1" id="KW-0472">Membrane</keyword>
<evidence type="ECO:0000259" key="2">
    <source>
        <dbReference type="Pfam" id="PF04024"/>
    </source>
</evidence>
<dbReference type="KEGG" id="fls:GLV81_06075"/>
<feature type="transmembrane region" description="Helical" evidence="1">
    <location>
        <begin position="33"/>
        <end position="58"/>
    </location>
</feature>
<dbReference type="Proteomes" id="UP000426027">
    <property type="component" value="Chromosome"/>
</dbReference>
<dbReference type="InterPro" id="IPR007168">
    <property type="entry name" value="Phageshock_PspC_N"/>
</dbReference>
<dbReference type="Pfam" id="PF04024">
    <property type="entry name" value="PspC"/>
    <property type="match status" value="1"/>
</dbReference>
<reference evidence="3 4" key="1">
    <citation type="submission" date="2019-11" db="EMBL/GenBank/DDBJ databases">
        <authorList>
            <person name="Im W.T."/>
        </authorList>
    </citation>
    <scope>NUCLEOTIDE SEQUENCE [LARGE SCALE GENOMIC DNA]</scope>
    <source>
        <strain evidence="3 4">SB-02</strain>
    </source>
</reference>
<name>A0A6I6GDV2_9BACT</name>
<gene>
    <name evidence="3" type="ORF">GLV81_06075</name>
</gene>
<keyword evidence="1" id="KW-0812">Transmembrane</keyword>
<proteinExistence type="predicted"/>